<dbReference type="PROSITE" id="PS51272">
    <property type="entry name" value="SLH"/>
    <property type="match status" value="3"/>
</dbReference>
<protein>
    <submittedName>
        <fullName evidence="2">S-layer protein</fullName>
    </submittedName>
</protein>
<dbReference type="RefSeq" id="WP_073551565.1">
    <property type="nucleotide sequence ID" value="NZ_CAWMVK010000020.1"/>
</dbReference>
<dbReference type="InterPro" id="IPR051465">
    <property type="entry name" value="Cell_Envelope_Struct_Comp"/>
</dbReference>
<dbReference type="Proteomes" id="UP000185984">
    <property type="component" value="Unassembled WGS sequence"/>
</dbReference>
<evidence type="ECO:0000313" key="3">
    <source>
        <dbReference type="Proteomes" id="UP000185984"/>
    </source>
</evidence>
<keyword evidence="3" id="KW-1185">Reference proteome</keyword>
<dbReference type="PANTHER" id="PTHR43308:SF5">
    <property type="entry name" value="S-LAYER PROTEIN _ PEPTIDOGLYCAN ENDO-BETA-N-ACETYLGLUCOSAMINIDASE"/>
    <property type="match status" value="1"/>
</dbReference>
<feature type="domain" description="SLH" evidence="1">
    <location>
        <begin position="100"/>
        <end position="159"/>
    </location>
</feature>
<evidence type="ECO:0000259" key="1">
    <source>
        <dbReference type="PROSITE" id="PS51272"/>
    </source>
</evidence>
<feature type="domain" description="SLH" evidence="1">
    <location>
        <begin position="162"/>
        <end position="226"/>
    </location>
</feature>
<dbReference type="AlphaFoldDB" id="A0A1U7HCT0"/>
<dbReference type="EMBL" id="MRCC01000027">
    <property type="protein sequence ID" value="OKH21397.1"/>
    <property type="molecule type" value="Genomic_DNA"/>
</dbReference>
<dbReference type="PANTHER" id="PTHR43308">
    <property type="entry name" value="OUTER MEMBRANE PROTEIN ALPHA-RELATED"/>
    <property type="match status" value="1"/>
</dbReference>
<organism evidence="2 3">
    <name type="scientific">Chroogloeocystis siderophila 5.2 s.c.1</name>
    <dbReference type="NCBI Taxonomy" id="247279"/>
    <lineage>
        <taxon>Bacteria</taxon>
        <taxon>Bacillati</taxon>
        <taxon>Cyanobacteriota</taxon>
        <taxon>Cyanophyceae</taxon>
        <taxon>Oscillatoriophycideae</taxon>
        <taxon>Chroococcales</taxon>
        <taxon>Chroococcaceae</taxon>
        <taxon>Chroogloeocystis</taxon>
    </lineage>
</organism>
<dbReference type="InterPro" id="IPR001119">
    <property type="entry name" value="SLH_dom"/>
</dbReference>
<accession>A0A1U7HCT0</accession>
<reference evidence="2 3" key="1">
    <citation type="submission" date="2016-11" db="EMBL/GenBank/DDBJ databases">
        <title>Draft Genome Sequences of Nine Cyanobacterial Strains from Diverse Habitats.</title>
        <authorList>
            <person name="Zhu T."/>
            <person name="Hou S."/>
            <person name="Lu X."/>
            <person name="Hess W.R."/>
        </authorList>
    </citation>
    <scope>NUCLEOTIDE SEQUENCE [LARGE SCALE GENOMIC DNA]</scope>
    <source>
        <strain evidence="2 3">5.2 s.c.1</strain>
    </source>
</reference>
<name>A0A1U7HCT0_9CHRO</name>
<evidence type="ECO:0000313" key="2">
    <source>
        <dbReference type="EMBL" id="OKH21397.1"/>
    </source>
</evidence>
<proteinExistence type="predicted"/>
<gene>
    <name evidence="2" type="ORF">NIES1031_21940</name>
</gene>
<sequence>MSTFKHWQSGTAGLMALGITIGAVAPLVTPAPSFAQASTFADVPANYWATPFIAELASRNIIAGFPDNSFRPEEPVTRAQFAAMVSRAFPRAGQRPAVQFTDVPSNFWGAAAIQQAYTTGFLAGYPGNRFEPNQNIPREQVLVSLANGLNYTATNDANSVLSQFYADANAVSSYARAPIAAATERRIVVNYPNVQFLNPTQTATRADVAAFIYQALASAGQVAAVNSPYVVGQAQQPTAPATVTIPSGTSLPVRYDQAERILVTREETAPLTLTVAQNIITRDGTVLIPAGSQVVGELRPAEGGSQFVARELVLASGRRYSFDATSEVITRTERVRRGANAGRIVRNAALGAAAAAAISAVTGDRAIATEEVLGGAGVGALLGLFLGRDSVDLVAIDPETDLQLTLGSDLVLTPGTTQQQ</sequence>
<dbReference type="OrthoDB" id="9759810at2"/>
<dbReference type="Pfam" id="PF00395">
    <property type="entry name" value="SLH"/>
    <property type="match status" value="3"/>
</dbReference>
<feature type="domain" description="SLH" evidence="1">
    <location>
        <begin position="36"/>
        <end position="99"/>
    </location>
</feature>
<comment type="caution">
    <text evidence="2">The sequence shown here is derived from an EMBL/GenBank/DDBJ whole genome shotgun (WGS) entry which is preliminary data.</text>
</comment>
<dbReference type="STRING" id="247279.NIES1031_21940"/>